<dbReference type="Proteomes" id="UP001501147">
    <property type="component" value="Unassembled WGS sequence"/>
</dbReference>
<dbReference type="PANTHER" id="PTHR30576:SF10">
    <property type="entry name" value="SLL5057 PROTEIN"/>
    <property type="match status" value="1"/>
</dbReference>
<dbReference type="RefSeq" id="WP_345611662.1">
    <property type="nucleotide sequence ID" value="NZ_BAABJV010000003.1"/>
</dbReference>
<accession>A0ABP9A0C5</accession>
<keyword evidence="5" id="KW-1185">Reference proteome</keyword>
<dbReference type="EMBL" id="BAABJV010000003">
    <property type="protein sequence ID" value="GAA4770772.1"/>
    <property type="molecule type" value="Genomic_DNA"/>
</dbReference>
<comment type="caution">
    <text evidence="4">The sequence shown here is derived from an EMBL/GenBank/DDBJ whole genome shotgun (WGS) entry which is preliminary data.</text>
</comment>
<organism evidence="4 5">
    <name type="scientific">Streptomyces sanyensis</name>
    <dbReference type="NCBI Taxonomy" id="568869"/>
    <lineage>
        <taxon>Bacteria</taxon>
        <taxon>Bacillati</taxon>
        <taxon>Actinomycetota</taxon>
        <taxon>Actinomycetes</taxon>
        <taxon>Kitasatosporales</taxon>
        <taxon>Streptomycetaceae</taxon>
        <taxon>Streptomyces</taxon>
    </lineage>
</organism>
<comment type="similarity">
    <text evidence="1">Belongs to the bacterial sugar transferase family.</text>
</comment>
<evidence type="ECO:0000313" key="5">
    <source>
        <dbReference type="Proteomes" id="UP001501147"/>
    </source>
</evidence>
<reference evidence="5" key="1">
    <citation type="journal article" date="2019" name="Int. J. Syst. Evol. Microbiol.">
        <title>The Global Catalogue of Microorganisms (GCM) 10K type strain sequencing project: providing services to taxonomists for standard genome sequencing and annotation.</title>
        <authorList>
            <consortium name="The Broad Institute Genomics Platform"/>
            <consortium name="The Broad Institute Genome Sequencing Center for Infectious Disease"/>
            <person name="Wu L."/>
            <person name="Ma J."/>
        </authorList>
    </citation>
    <scope>NUCLEOTIDE SEQUENCE [LARGE SCALE GENOMIC DNA]</scope>
    <source>
        <strain evidence="5">JCM 18324</strain>
    </source>
</reference>
<feature type="region of interest" description="Disordered" evidence="2">
    <location>
        <begin position="1"/>
        <end position="20"/>
    </location>
</feature>
<feature type="domain" description="Bacterial sugar transferase" evidence="3">
    <location>
        <begin position="22"/>
        <end position="181"/>
    </location>
</feature>
<dbReference type="Pfam" id="PF02397">
    <property type="entry name" value="Bac_transf"/>
    <property type="match status" value="1"/>
</dbReference>
<name>A0ABP9A0C5_9ACTN</name>
<protein>
    <recommendedName>
        <fullName evidence="3">Bacterial sugar transferase domain-containing protein</fullName>
    </recommendedName>
</protein>
<evidence type="ECO:0000313" key="4">
    <source>
        <dbReference type="EMBL" id="GAA4770772.1"/>
    </source>
</evidence>
<gene>
    <name evidence="4" type="ORF">GCM10023329_17360</name>
</gene>
<dbReference type="PANTHER" id="PTHR30576">
    <property type="entry name" value="COLANIC BIOSYNTHESIS UDP-GLUCOSE LIPID CARRIER TRANSFERASE"/>
    <property type="match status" value="1"/>
</dbReference>
<evidence type="ECO:0000256" key="1">
    <source>
        <dbReference type="ARBA" id="ARBA00006464"/>
    </source>
</evidence>
<evidence type="ECO:0000256" key="2">
    <source>
        <dbReference type="SAM" id="MobiDB-lite"/>
    </source>
</evidence>
<evidence type="ECO:0000259" key="3">
    <source>
        <dbReference type="Pfam" id="PF02397"/>
    </source>
</evidence>
<sequence>MAARSAPRTPHPPSAGTGHPVKRAVDLVGALLLLLALSPLALGAAAAAAASGGPALRRSERLGLGGRTFTMLTFRTTRDGALTPAGRLLRRRCLDVLPQLVNVVRGEMSLVGPRPLAGPPGRSAAARARLSVRPGMTGLWQVGGRSELPWEEMGVLDLHYVEQHWLGLDLLILMRTVPAVIRGRRPAPAVRAVPVRVA</sequence>
<proteinExistence type="inferred from homology"/>
<dbReference type="InterPro" id="IPR003362">
    <property type="entry name" value="Bact_transf"/>
</dbReference>